<sequence>PYYPRISHRWETIQGRDFKRRLVEWRMYVVECCKQPLKHRAAL</sequence>
<proteinExistence type="predicted"/>
<dbReference type="AlphaFoldDB" id="A0AAD9JL33"/>
<comment type="caution">
    <text evidence="1">The sequence shown here is derived from an EMBL/GenBank/DDBJ whole genome shotgun (WGS) entry which is preliminary data.</text>
</comment>
<gene>
    <name evidence="1" type="ORF">LSH36_269g06054</name>
</gene>
<protein>
    <submittedName>
        <fullName evidence="1">Uncharacterized protein</fullName>
    </submittedName>
</protein>
<keyword evidence="2" id="KW-1185">Reference proteome</keyword>
<accession>A0AAD9JL33</accession>
<dbReference type="EMBL" id="JAODUP010000269">
    <property type="protein sequence ID" value="KAK2154408.1"/>
    <property type="molecule type" value="Genomic_DNA"/>
</dbReference>
<reference evidence="1" key="1">
    <citation type="journal article" date="2023" name="Mol. Biol. Evol.">
        <title>Third-Generation Sequencing Reveals the Adaptive Role of the Epigenome in Three Deep-Sea Polychaetes.</title>
        <authorList>
            <person name="Perez M."/>
            <person name="Aroh O."/>
            <person name="Sun Y."/>
            <person name="Lan Y."/>
            <person name="Juniper S.K."/>
            <person name="Young C.R."/>
            <person name="Angers B."/>
            <person name="Qian P.Y."/>
        </authorList>
    </citation>
    <scope>NUCLEOTIDE SEQUENCE</scope>
    <source>
        <strain evidence="1">P08H-3</strain>
    </source>
</reference>
<evidence type="ECO:0000313" key="2">
    <source>
        <dbReference type="Proteomes" id="UP001208570"/>
    </source>
</evidence>
<organism evidence="1 2">
    <name type="scientific">Paralvinella palmiformis</name>
    <dbReference type="NCBI Taxonomy" id="53620"/>
    <lineage>
        <taxon>Eukaryota</taxon>
        <taxon>Metazoa</taxon>
        <taxon>Spiralia</taxon>
        <taxon>Lophotrochozoa</taxon>
        <taxon>Annelida</taxon>
        <taxon>Polychaeta</taxon>
        <taxon>Sedentaria</taxon>
        <taxon>Canalipalpata</taxon>
        <taxon>Terebellida</taxon>
        <taxon>Terebelliformia</taxon>
        <taxon>Alvinellidae</taxon>
        <taxon>Paralvinella</taxon>
    </lineage>
</organism>
<name>A0AAD9JL33_9ANNE</name>
<feature type="non-terminal residue" evidence="1">
    <location>
        <position position="1"/>
    </location>
</feature>
<evidence type="ECO:0000313" key="1">
    <source>
        <dbReference type="EMBL" id="KAK2154408.1"/>
    </source>
</evidence>
<dbReference type="Proteomes" id="UP001208570">
    <property type="component" value="Unassembled WGS sequence"/>
</dbReference>